<protein>
    <submittedName>
        <fullName evidence="4">Insulinase family protein</fullName>
    </submittedName>
</protein>
<comment type="caution">
    <text evidence="4">The sequence shown here is derived from an EMBL/GenBank/DDBJ whole genome shotgun (WGS) entry which is preliminary data.</text>
</comment>
<feature type="region of interest" description="Disordered" evidence="1">
    <location>
        <begin position="367"/>
        <end position="392"/>
    </location>
</feature>
<dbReference type="Gene3D" id="3.30.830.10">
    <property type="entry name" value="Metalloenzyme, LuxS/M16 peptidase-like"/>
    <property type="match status" value="1"/>
</dbReference>
<evidence type="ECO:0000313" key="4">
    <source>
        <dbReference type="EMBL" id="MFC6237375.1"/>
    </source>
</evidence>
<evidence type="ECO:0000259" key="3">
    <source>
        <dbReference type="Pfam" id="PF05193"/>
    </source>
</evidence>
<sequence length="558" mass="59326">MSWTKVDDVWVVHADEPGPLRATLTFRVGKADETLPTNGITHLVEHLTLFPLGQRPHYQNGSVRTSVTTFDTSGEPEEVARFLTGVCTGLSSLPVDRLETEVRVLDTEAGKRGYGTSSALLSWRFGPAGPGLWSFDEFATATVDGAALQQWATERFTRENAVLVLSAPPPPGLTLPLPPGPRRDVPALEEVLPATPAWFRHGFPDVAALAPVPRSVAAVAYSYALQNALVDKLRFELGVAYSPTVDYDPYDGSTALMWITGDSHPEHLDQVAQVLAGTIASLADDGTSSERLEEYRTNARKLWDSPDASVALAYTAAMELLMTGAVTPLQQRIAEVEAVTLDDVHAFARTVRDSLLYGLPEGAELTAGQAEPAPELSTEEPVEGTSHALIGGNSRSDRMVVAPEGISGVRADGVHATVRFATARAVLAWPDGRRVLIAPDGVTVTVEPTLWESGEQIVTVVDAATAGVRVPRTARNPEDIPLPPTPPSTGLGRLWERQNGRRSTGSWLMIGSAAVILLVAATTFGSSGQTSSSSGAGIARTILITIGVLAGVFGLSRK</sequence>
<dbReference type="InterPro" id="IPR011249">
    <property type="entry name" value="Metalloenz_LuxS/M16"/>
</dbReference>
<keyword evidence="5" id="KW-1185">Reference proteome</keyword>
<gene>
    <name evidence="4" type="ORF">ACFQGU_05770</name>
</gene>
<dbReference type="SUPFAM" id="SSF63411">
    <property type="entry name" value="LuxS/MPP-like metallohydrolase"/>
    <property type="match status" value="1"/>
</dbReference>
<name>A0ABW1SZK7_9ACTN</name>
<dbReference type="EMBL" id="JBHSTI010000008">
    <property type="protein sequence ID" value="MFC6237375.1"/>
    <property type="molecule type" value="Genomic_DNA"/>
</dbReference>
<feature type="transmembrane region" description="Helical" evidence="2">
    <location>
        <begin position="507"/>
        <end position="525"/>
    </location>
</feature>
<reference evidence="5" key="1">
    <citation type="journal article" date="2019" name="Int. J. Syst. Evol. Microbiol.">
        <title>The Global Catalogue of Microorganisms (GCM) 10K type strain sequencing project: providing services to taxonomists for standard genome sequencing and annotation.</title>
        <authorList>
            <consortium name="The Broad Institute Genomics Platform"/>
            <consortium name="The Broad Institute Genome Sequencing Center for Infectious Disease"/>
            <person name="Wu L."/>
            <person name="Ma J."/>
        </authorList>
    </citation>
    <scope>NUCLEOTIDE SEQUENCE [LARGE SCALE GENOMIC DNA]</scope>
    <source>
        <strain evidence="5">CGMCC 4.7317</strain>
    </source>
</reference>
<accession>A0ABW1SZK7</accession>
<keyword evidence="2" id="KW-0812">Transmembrane</keyword>
<evidence type="ECO:0000313" key="5">
    <source>
        <dbReference type="Proteomes" id="UP001596138"/>
    </source>
</evidence>
<dbReference type="InterPro" id="IPR007863">
    <property type="entry name" value="Peptidase_M16_C"/>
</dbReference>
<proteinExistence type="predicted"/>
<organism evidence="4 5">
    <name type="scientific">Longivirga aurantiaca</name>
    <dbReference type="NCBI Taxonomy" id="1837743"/>
    <lineage>
        <taxon>Bacteria</taxon>
        <taxon>Bacillati</taxon>
        <taxon>Actinomycetota</taxon>
        <taxon>Actinomycetes</taxon>
        <taxon>Sporichthyales</taxon>
        <taxon>Sporichthyaceae</taxon>
        <taxon>Longivirga</taxon>
    </lineage>
</organism>
<keyword evidence="2" id="KW-1133">Transmembrane helix</keyword>
<evidence type="ECO:0000256" key="1">
    <source>
        <dbReference type="SAM" id="MobiDB-lite"/>
    </source>
</evidence>
<feature type="domain" description="Peptidase M16 C-terminal" evidence="3">
    <location>
        <begin position="213"/>
        <end position="297"/>
    </location>
</feature>
<dbReference type="Pfam" id="PF05193">
    <property type="entry name" value="Peptidase_M16_C"/>
    <property type="match status" value="1"/>
</dbReference>
<dbReference type="RefSeq" id="WP_386764617.1">
    <property type="nucleotide sequence ID" value="NZ_JBHSTI010000008.1"/>
</dbReference>
<keyword evidence="2" id="KW-0472">Membrane</keyword>
<dbReference type="Proteomes" id="UP001596138">
    <property type="component" value="Unassembled WGS sequence"/>
</dbReference>
<evidence type="ECO:0000256" key="2">
    <source>
        <dbReference type="SAM" id="Phobius"/>
    </source>
</evidence>
<feature type="transmembrane region" description="Helical" evidence="2">
    <location>
        <begin position="537"/>
        <end position="555"/>
    </location>
</feature>